<sequence>MKRDLKWLIFGLSIAAFLAAVFALLIYFLMNLVKGEAYELSLAAVSEHAAVQTLIGEPIEPGLLVLGNVNIRGPGGNAELQYDVAGPKGEATVYAYAIRDAGEWQLTRVIVDVDGARERLDVVAPNDSL</sequence>
<dbReference type="PANTHER" id="PTHR47148:SF1">
    <property type="entry name" value="CYTOCHROME C OXIDASE ASSEMBLY FACTOR 1 HOMOLOG"/>
    <property type="match status" value="1"/>
</dbReference>
<name>A0A432XZ49_9GAMM</name>
<evidence type="ECO:0008006" key="4">
    <source>
        <dbReference type="Google" id="ProtNLM"/>
    </source>
</evidence>
<dbReference type="AlphaFoldDB" id="A0A432XZ49"/>
<evidence type="ECO:0000313" key="2">
    <source>
        <dbReference type="EMBL" id="RUO53904.1"/>
    </source>
</evidence>
<evidence type="ECO:0000256" key="1">
    <source>
        <dbReference type="SAM" id="Phobius"/>
    </source>
</evidence>
<proteinExistence type="predicted"/>
<keyword evidence="1" id="KW-0472">Membrane</keyword>
<keyword evidence="1" id="KW-0812">Transmembrane</keyword>
<reference evidence="3" key="1">
    <citation type="journal article" date="2018" name="Front. Microbiol.">
        <title>Genome-Based Analysis Reveals the Taxonomy and Diversity of the Family Idiomarinaceae.</title>
        <authorList>
            <person name="Liu Y."/>
            <person name="Lai Q."/>
            <person name="Shao Z."/>
        </authorList>
    </citation>
    <scope>NUCLEOTIDE SEQUENCE [LARGE SCALE GENOMIC DNA]</scope>
    <source>
        <strain evidence="3">BH195</strain>
    </source>
</reference>
<accession>A0A432XZ49</accession>
<feature type="transmembrane region" description="Helical" evidence="1">
    <location>
        <begin position="7"/>
        <end position="30"/>
    </location>
</feature>
<dbReference type="Proteomes" id="UP000287198">
    <property type="component" value="Unassembled WGS sequence"/>
</dbReference>
<comment type="caution">
    <text evidence="2">The sequence shown here is derived from an EMBL/GenBank/DDBJ whole genome shotgun (WGS) entry which is preliminary data.</text>
</comment>
<keyword evidence="1" id="KW-1133">Transmembrane helix</keyword>
<dbReference type="GO" id="GO:0032981">
    <property type="term" value="P:mitochondrial respiratory chain complex I assembly"/>
    <property type="evidence" value="ECO:0007669"/>
    <property type="project" value="TreeGrafter"/>
</dbReference>
<dbReference type="InterPro" id="IPR014807">
    <property type="entry name" value="Coa1"/>
</dbReference>
<dbReference type="OrthoDB" id="9815959at2"/>
<protein>
    <recommendedName>
        <fullName evidence="4">Cytochrome oxidase complex assembly protein 1</fullName>
    </recommendedName>
</protein>
<dbReference type="PANTHER" id="PTHR47148">
    <property type="entry name" value="CYTOCHROME C OXIDASE ASSEMBLY FACTOR 1 HOMOLOG"/>
    <property type="match status" value="1"/>
</dbReference>
<gene>
    <name evidence="2" type="ORF">CWI69_00225</name>
</gene>
<keyword evidence="3" id="KW-1185">Reference proteome</keyword>
<dbReference type="EMBL" id="PIPW01000001">
    <property type="protein sequence ID" value="RUO53904.1"/>
    <property type="molecule type" value="Genomic_DNA"/>
</dbReference>
<dbReference type="RefSeq" id="WP_126760843.1">
    <property type="nucleotide sequence ID" value="NZ_JBHLTZ010000004.1"/>
</dbReference>
<dbReference type="Pfam" id="PF08695">
    <property type="entry name" value="Coa1"/>
    <property type="match status" value="1"/>
</dbReference>
<organism evidence="2 3">
    <name type="scientific">Pseudidiomarina halophila</name>
    <dbReference type="NCBI Taxonomy" id="1449799"/>
    <lineage>
        <taxon>Bacteria</taxon>
        <taxon>Pseudomonadati</taxon>
        <taxon>Pseudomonadota</taxon>
        <taxon>Gammaproteobacteria</taxon>
        <taxon>Alteromonadales</taxon>
        <taxon>Idiomarinaceae</taxon>
        <taxon>Pseudidiomarina</taxon>
    </lineage>
</organism>
<evidence type="ECO:0000313" key="3">
    <source>
        <dbReference type="Proteomes" id="UP000287198"/>
    </source>
</evidence>